<dbReference type="InParanoid" id="A0A401GN90"/>
<dbReference type="GeneID" id="38780614"/>
<dbReference type="AlphaFoldDB" id="A0A401GN90"/>
<sequence length="180" mass="20241">MAKLTRDYHESIQQDVPACTPEEREHTTIEALDNIHTPLPARLHTNLQLQITETDVADALALCQSGRAAGINGLIYELWKALQSRFLNHTSNHKPAFNIIQTLTWIYNDIELNGVSPSTEFATGWLCPLYKKKDKREISNYRPITLLNSDYKIFTKALSLKLAKSAPSVIHTNQAGFIPG</sequence>
<dbReference type="PANTHER" id="PTHR31635">
    <property type="entry name" value="REVERSE TRANSCRIPTASE DOMAIN-CONTAINING PROTEIN-RELATED"/>
    <property type="match status" value="1"/>
</dbReference>
<proteinExistence type="predicted"/>
<dbReference type="EMBL" id="BFAD01000005">
    <property type="protein sequence ID" value="GBE83697.1"/>
    <property type="molecule type" value="Genomic_DNA"/>
</dbReference>
<reference evidence="1 2" key="1">
    <citation type="journal article" date="2018" name="Sci. Rep.">
        <title>Genome sequence of the cauliflower mushroom Sparassis crispa (Hanabiratake) and its association with beneficial usage.</title>
        <authorList>
            <person name="Kiyama R."/>
            <person name="Furutani Y."/>
            <person name="Kawaguchi K."/>
            <person name="Nakanishi T."/>
        </authorList>
    </citation>
    <scope>NUCLEOTIDE SEQUENCE [LARGE SCALE GENOMIC DNA]</scope>
</reference>
<organism evidence="1 2">
    <name type="scientific">Sparassis crispa</name>
    <dbReference type="NCBI Taxonomy" id="139825"/>
    <lineage>
        <taxon>Eukaryota</taxon>
        <taxon>Fungi</taxon>
        <taxon>Dikarya</taxon>
        <taxon>Basidiomycota</taxon>
        <taxon>Agaricomycotina</taxon>
        <taxon>Agaricomycetes</taxon>
        <taxon>Polyporales</taxon>
        <taxon>Sparassidaceae</taxon>
        <taxon>Sparassis</taxon>
    </lineage>
</organism>
<evidence type="ECO:0000313" key="1">
    <source>
        <dbReference type="EMBL" id="GBE83697.1"/>
    </source>
</evidence>
<gene>
    <name evidence="1" type="ORF">SCP_0507530</name>
</gene>
<dbReference type="OrthoDB" id="2751000at2759"/>
<name>A0A401GN90_9APHY</name>
<comment type="caution">
    <text evidence="1">The sequence shown here is derived from an EMBL/GenBank/DDBJ whole genome shotgun (WGS) entry which is preliminary data.</text>
</comment>
<protein>
    <submittedName>
        <fullName evidence="1">Transposon TX1 uncharacterized protein</fullName>
    </submittedName>
</protein>
<evidence type="ECO:0000313" key="2">
    <source>
        <dbReference type="Proteomes" id="UP000287166"/>
    </source>
</evidence>
<dbReference type="Proteomes" id="UP000287166">
    <property type="component" value="Unassembled WGS sequence"/>
</dbReference>
<dbReference type="PANTHER" id="PTHR31635:SF196">
    <property type="entry name" value="REVERSE TRANSCRIPTASE DOMAIN-CONTAINING PROTEIN-RELATED"/>
    <property type="match status" value="1"/>
</dbReference>
<dbReference type="STRING" id="139825.A0A401GN90"/>
<keyword evidence="2" id="KW-1185">Reference proteome</keyword>
<accession>A0A401GN90</accession>
<dbReference type="RefSeq" id="XP_027614610.1">
    <property type="nucleotide sequence ID" value="XM_027758809.1"/>
</dbReference>